<sequence>MQSVFHALLIIMNVGEKIKLRRKELRLSADDLADAVGVSRSTIFRYEKGDIEKVGPEVLKKIADKLRVSPADLMGWSGEEDEKETSSDYTSSDLRKMAENAKTFDGKPLNEDDIEAIQNIIEIYLNRK</sequence>
<feature type="domain" description="HTH cro/C1-type" evidence="3">
    <location>
        <begin position="18"/>
        <end position="73"/>
    </location>
</feature>
<evidence type="ECO:0000259" key="3">
    <source>
        <dbReference type="PROSITE" id="PS50943"/>
    </source>
</evidence>
<dbReference type="CDD" id="cd00093">
    <property type="entry name" value="HTH_XRE"/>
    <property type="match status" value="1"/>
</dbReference>
<evidence type="ECO:0000313" key="4">
    <source>
        <dbReference type="EMBL" id="DAE24383.1"/>
    </source>
</evidence>
<keyword evidence="1" id="KW-0238">DNA-binding</keyword>
<dbReference type="Pfam" id="PF01381">
    <property type="entry name" value="HTH_3"/>
    <property type="match status" value="1"/>
</dbReference>
<protein>
    <submittedName>
        <fullName evidence="4">Repressor protein</fullName>
    </submittedName>
</protein>
<dbReference type="SMART" id="SM00530">
    <property type="entry name" value="HTH_XRE"/>
    <property type="match status" value="1"/>
</dbReference>
<dbReference type="PANTHER" id="PTHR46558">
    <property type="entry name" value="TRACRIPTIONAL REGULATORY PROTEIN-RELATED-RELATED"/>
    <property type="match status" value="1"/>
</dbReference>
<dbReference type="EMBL" id="BK015773">
    <property type="protein sequence ID" value="DAE24383.1"/>
    <property type="molecule type" value="Genomic_DNA"/>
</dbReference>
<name>A0A8S5QYP3_9CAUD</name>
<evidence type="ECO:0000256" key="1">
    <source>
        <dbReference type="ARBA" id="ARBA00023125"/>
    </source>
</evidence>
<reference evidence="4" key="1">
    <citation type="journal article" date="2021" name="Proc. Natl. Acad. Sci. U.S.A.">
        <title>A Catalog of Tens of Thousands of Viruses from Human Metagenomes Reveals Hidden Associations with Chronic Diseases.</title>
        <authorList>
            <person name="Tisza M.J."/>
            <person name="Buck C.B."/>
        </authorList>
    </citation>
    <scope>NUCLEOTIDE SEQUENCE</scope>
    <source>
        <strain evidence="4">CtOow3</strain>
    </source>
</reference>
<dbReference type="SUPFAM" id="SSF47413">
    <property type="entry name" value="lambda repressor-like DNA-binding domains"/>
    <property type="match status" value="1"/>
</dbReference>
<feature type="region of interest" description="Disordered" evidence="2">
    <location>
        <begin position="74"/>
        <end position="94"/>
    </location>
</feature>
<evidence type="ECO:0000256" key="2">
    <source>
        <dbReference type="SAM" id="MobiDB-lite"/>
    </source>
</evidence>
<dbReference type="InterPro" id="IPR001387">
    <property type="entry name" value="Cro/C1-type_HTH"/>
</dbReference>
<organism evidence="4">
    <name type="scientific">Siphoviridae sp. ctOow3</name>
    <dbReference type="NCBI Taxonomy" id="2826315"/>
    <lineage>
        <taxon>Viruses</taxon>
        <taxon>Duplodnaviria</taxon>
        <taxon>Heunggongvirae</taxon>
        <taxon>Uroviricota</taxon>
        <taxon>Caudoviricetes</taxon>
    </lineage>
</organism>
<dbReference type="InterPro" id="IPR010982">
    <property type="entry name" value="Lambda_DNA-bd_dom_sf"/>
</dbReference>
<dbReference type="PROSITE" id="PS50943">
    <property type="entry name" value="HTH_CROC1"/>
    <property type="match status" value="1"/>
</dbReference>
<dbReference type="GO" id="GO:0003677">
    <property type="term" value="F:DNA binding"/>
    <property type="evidence" value="ECO:0007669"/>
    <property type="project" value="UniProtKB-KW"/>
</dbReference>
<proteinExistence type="predicted"/>
<dbReference type="Gene3D" id="1.10.260.40">
    <property type="entry name" value="lambda repressor-like DNA-binding domains"/>
    <property type="match status" value="1"/>
</dbReference>
<dbReference type="PANTHER" id="PTHR46558:SF11">
    <property type="entry name" value="HTH-TYPE TRANSCRIPTIONAL REGULATOR XRE"/>
    <property type="match status" value="1"/>
</dbReference>
<accession>A0A8S5QYP3</accession>